<feature type="domain" description="Card1 CARF" evidence="1">
    <location>
        <begin position="10"/>
        <end position="132"/>
    </location>
</feature>
<comment type="caution">
    <text evidence="2">The sequence shown here is derived from an EMBL/GenBank/DDBJ whole genome shotgun (WGS) entry which is preliminary data.</text>
</comment>
<organism evidence="2 3">
    <name type="scientific">Acetivibrio saccincola</name>
    <dbReference type="NCBI Taxonomy" id="1677857"/>
    <lineage>
        <taxon>Bacteria</taxon>
        <taxon>Bacillati</taxon>
        <taxon>Bacillota</taxon>
        <taxon>Clostridia</taxon>
        <taxon>Eubacteriales</taxon>
        <taxon>Oscillospiraceae</taxon>
        <taxon>Acetivibrio</taxon>
    </lineage>
</organism>
<evidence type="ECO:0000313" key="3">
    <source>
        <dbReference type="Proteomes" id="UP000239720"/>
    </source>
</evidence>
<gene>
    <name evidence="2" type="ORF">B9R14_01385</name>
</gene>
<sequence>MSTNLNFSNLVLLVGTNPLPNYVVAKYFCSNNKNLRRIWLLYSEKTAFEEGTKQYAEDIEAVLKKEIKPDIQIEKSPLSDVSKDCDITKDVKDQLLQGIDRNSKVHLNYTGGTKSMAVHVYRFLEENLNNRFSASYLDARNYCIVFDNRIEKDTDDLRGNIKISWDDLFQLHNCKRTLGETKYLDCLKQVEKENLLQRMINMAEKGKLLEIKKFYQKCNNIGLFSKPKENESIDIKLASFNPKNNPELFEFLAAFPEEDRIVDENGNWLYDNFPYSGKNRSKNTNKLNGFLSGKWLEAYVYWVIKTKKPELDPIINLSARTLKKNTPKTFEIDILVKNGYQICGISCGTAMGKGCESQLKQKGFEVILRSRQLGGDEALAILVTILQEKDPGDKEKIRNLEQDLKDSTRTNPQKFIVLCAEDLHPNKLYEKINEHFYGRN</sequence>
<dbReference type="OrthoDB" id="9797116at2"/>
<dbReference type="AlphaFoldDB" id="A0A2S8R6X4"/>
<dbReference type="Gene3D" id="3.40.1350.10">
    <property type="match status" value="1"/>
</dbReference>
<name>A0A2S8R6X4_9FIRM</name>
<dbReference type="EMBL" id="NEMB01000003">
    <property type="protein sequence ID" value="PQQ65550.1"/>
    <property type="molecule type" value="Genomic_DNA"/>
</dbReference>
<dbReference type="InterPro" id="IPR056339">
    <property type="entry name" value="CARF_Card1"/>
</dbReference>
<proteinExistence type="predicted"/>
<dbReference type="InterPro" id="IPR011856">
    <property type="entry name" value="tRNA_endonuc-like_dom_sf"/>
</dbReference>
<dbReference type="SUPFAM" id="SSF52980">
    <property type="entry name" value="Restriction endonuclease-like"/>
    <property type="match status" value="1"/>
</dbReference>
<protein>
    <recommendedName>
        <fullName evidence="1">Card1 CARF domain-containing protein</fullName>
    </recommendedName>
</protein>
<dbReference type="GO" id="GO:0003676">
    <property type="term" value="F:nucleic acid binding"/>
    <property type="evidence" value="ECO:0007669"/>
    <property type="project" value="InterPro"/>
</dbReference>
<dbReference type="InterPro" id="IPR011335">
    <property type="entry name" value="Restrct_endonuc-II-like"/>
</dbReference>
<dbReference type="RefSeq" id="WP_105367442.1">
    <property type="nucleotide sequence ID" value="NZ_NEMB01000003.1"/>
</dbReference>
<accession>A0A2S8R6X4</accession>
<evidence type="ECO:0000259" key="1">
    <source>
        <dbReference type="Pfam" id="PF23400"/>
    </source>
</evidence>
<dbReference type="Proteomes" id="UP000239720">
    <property type="component" value="Unassembled WGS sequence"/>
</dbReference>
<dbReference type="Gene3D" id="3.40.50.10770">
    <property type="entry name" value="Hypothetical protein VC1899 like domain (Restriction endonuclease-like)"/>
    <property type="match status" value="1"/>
</dbReference>
<evidence type="ECO:0000313" key="2">
    <source>
        <dbReference type="EMBL" id="PQQ65550.1"/>
    </source>
</evidence>
<reference evidence="2 3" key="1">
    <citation type="journal article" date="2018" name="Syst. Appl. Microbiol.">
        <title>Characterization and high-quality draft genome sequence of Herbivorax saccincola A7, an anaerobic, alkaliphilic, thermophilic, cellulolytic, and xylanolytic bacterium.</title>
        <authorList>
            <person name="Aikawa S."/>
            <person name="Baramee S."/>
            <person name="Sermsathanaswadi J."/>
            <person name="Thianheng P."/>
            <person name="Tachaapaikoon C."/>
            <person name="Shikata A."/>
            <person name="Waeonukul R."/>
            <person name="Pason P."/>
            <person name="Ratanakhanokchai K."/>
            <person name="Kosugi A."/>
        </authorList>
    </citation>
    <scope>NUCLEOTIDE SEQUENCE [LARGE SCALE GENOMIC DNA]</scope>
    <source>
        <strain evidence="2 3">A7</strain>
    </source>
</reference>
<dbReference type="Pfam" id="PF23400">
    <property type="entry name" value="CARF_Card1"/>
    <property type="match status" value="1"/>
</dbReference>